<dbReference type="Pfam" id="PF08264">
    <property type="entry name" value="Anticodon_1"/>
    <property type="match status" value="1"/>
</dbReference>
<dbReference type="PANTHER" id="PTHR42780:SF1">
    <property type="entry name" value="ISOLEUCINE--TRNA LIGASE, CYTOPLASMIC"/>
    <property type="match status" value="1"/>
</dbReference>
<evidence type="ECO:0000256" key="10">
    <source>
        <dbReference type="ARBA" id="ARBA00069879"/>
    </source>
</evidence>
<comment type="catalytic activity">
    <reaction evidence="9">
        <text>tRNA(Ile) + L-isoleucine + ATP = L-isoleucyl-tRNA(Ile) + AMP + diphosphate</text>
        <dbReference type="Rhea" id="RHEA:11060"/>
        <dbReference type="Rhea" id="RHEA-COMP:9666"/>
        <dbReference type="Rhea" id="RHEA-COMP:9695"/>
        <dbReference type="ChEBI" id="CHEBI:30616"/>
        <dbReference type="ChEBI" id="CHEBI:33019"/>
        <dbReference type="ChEBI" id="CHEBI:58045"/>
        <dbReference type="ChEBI" id="CHEBI:78442"/>
        <dbReference type="ChEBI" id="CHEBI:78528"/>
        <dbReference type="ChEBI" id="CHEBI:456215"/>
        <dbReference type="EC" id="6.1.1.5"/>
    </reaction>
</comment>
<dbReference type="SUPFAM" id="SSF52374">
    <property type="entry name" value="Nucleotidylyl transferase"/>
    <property type="match status" value="1"/>
</dbReference>
<evidence type="ECO:0000256" key="6">
    <source>
        <dbReference type="ARBA" id="ARBA00022917"/>
    </source>
</evidence>
<evidence type="ECO:0000256" key="2">
    <source>
        <dbReference type="ARBA" id="ARBA00013165"/>
    </source>
</evidence>
<dbReference type="GO" id="GO:0002161">
    <property type="term" value="F:aminoacyl-tRNA deacylase activity"/>
    <property type="evidence" value="ECO:0007669"/>
    <property type="project" value="InterPro"/>
</dbReference>
<evidence type="ECO:0000256" key="3">
    <source>
        <dbReference type="ARBA" id="ARBA00022598"/>
    </source>
</evidence>
<sequence>MSINFPKTEEDVLARWREIDAFQTQLRLTESCERFTFYDGPPFGLPHYGHLLTSTIKDIIPRYWSMKQYHVVRRFGWDTHGVPIEYEIDKKLGMSGRDAVQKIGIEKYNAECRAIVMRYSDEWRHIIERLGRWIDFDKDYKTMDASFMESCWWVFKQLWDQGKVYRAYQIMPFSTALCTPLSQMEAKQNEKMTQDPAISVAFPVVGQVGYEDTLLVIYTTTPWTLPSNLFIAVNPSFEYVKILDEKSGHHFVILESGLSALYKNPKKAKYKVLSKISGKEMIGWKYTPLFPYFTQQFSDCFQVIGADYVAEAGEGTGLVHQAPAFGQEDYDSAVTAGFISPKRLPPCPVDDRGQFTSEIPEYAGQHVKVADKAILRDLRQTGRLLVETMVTHSDKFCWRSDTQLIRKAVSSWFIRVQGSIPGILADLEDTRWVPDFVKSKRFNNWISGAHDWNVSRNRYWGTPLPLWVSEDYEEIVCIGSIAELKELSGFKNGLDDIHKDKIDKITIPSKQGKGHLRRVDEVFDCWYVASSYVDSGPSSNELCRFESGSMPYASNHYPFEDADSFHRGLFPADFIAEGLDQTRGWFYTLTILGHHLFGQAPYKNVIVNGLVLAEDGKKMSKSLKNYPDPMSIIHSHGSDALRLYLINSPVVRGEPLKFKESGVKEVITKILLPLWNSYRFFQEQAVLFAKNTGHAFVAGALPAASSITNIMDRWILADCQSMLRFIDKEMLEYRLYTVAPRLLRVIDNLTNWYIRFNRKRLKGTAGLGIGDTRHALETLSEVLFTLIRALAPFTPFITEHIYGLLQPYLGDELTTFADSRSVHFLPYPTVRETLFDEVTERKVSAMQKVIQLGRAARERASVPLKTPLLSLLVIAGPQILSDVDELQSYMREELNVRTVIFSRDEEQFNIHLEARVDWPTLGKKLKKDVQVIRKALPLLTQVQLRHYLQDKRMTIEGIDLDEHDLNVVRVLGAQAATGSPDQGGPKWEASFSEDVIVLLDVATNSELSGEGLVRDIINRVQKMRKTAGLVPADKVRIEYEISSNPESIGFESLVASQQSAFESLLYRPLEPLSSAEDPNESYIHEEDHCIGSLALKLRLSRL</sequence>
<dbReference type="InterPro" id="IPR033709">
    <property type="entry name" value="Anticodon_Ile_ABEc"/>
</dbReference>
<dbReference type="PANTHER" id="PTHR42780">
    <property type="entry name" value="SOLEUCYL-TRNA SYNTHETASE"/>
    <property type="match status" value="1"/>
</dbReference>
<dbReference type="GO" id="GO:0004822">
    <property type="term" value="F:isoleucine-tRNA ligase activity"/>
    <property type="evidence" value="ECO:0007669"/>
    <property type="project" value="UniProtKB-EC"/>
</dbReference>
<dbReference type="InterPro" id="IPR002300">
    <property type="entry name" value="aa-tRNA-synth_Ia"/>
</dbReference>
<keyword evidence="14" id="KW-1185">Reference proteome</keyword>
<dbReference type="GO" id="GO:0005524">
    <property type="term" value="F:ATP binding"/>
    <property type="evidence" value="ECO:0007669"/>
    <property type="project" value="UniProtKB-KW"/>
</dbReference>
<dbReference type="Pfam" id="PF00133">
    <property type="entry name" value="tRNA-synt_1"/>
    <property type="match status" value="2"/>
</dbReference>
<feature type="domain" description="Methionyl/Valyl/Leucyl/Isoleucyl-tRNA synthetase anticodon-binding" evidence="12">
    <location>
        <begin position="712"/>
        <end position="868"/>
    </location>
</feature>
<proteinExistence type="inferred from homology"/>
<keyword evidence="5" id="KW-0067">ATP-binding</keyword>
<dbReference type="InterPro" id="IPR023586">
    <property type="entry name" value="Ile-tRNA-ligase_type2"/>
</dbReference>
<evidence type="ECO:0000256" key="1">
    <source>
        <dbReference type="ARBA" id="ARBA00005594"/>
    </source>
</evidence>
<dbReference type="Gene3D" id="3.90.740.10">
    <property type="entry name" value="Valyl/Leucyl/Isoleucyl-tRNA synthetase, editing domain"/>
    <property type="match status" value="1"/>
</dbReference>
<dbReference type="FunFam" id="3.40.50.620:FF:000023">
    <property type="entry name" value="Isoleucyl-tRNA synthetase,cytoplasmic"/>
    <property type="match status" value="1"/>
</dbReference>
<keyword evidence="6" id="KW-0648">Protein biosynthesis</keyword>
<dbReference type="InterPro" id="IPR013155">
    <property type="entry name" value="M/V/L/I-tRNA-synth_anticd-bd"/>
</dbReference>
<name>A0AAD9W191_PHOAM</name>
<evidence type="ECO:0000259" key="11">
    <source>
        <dbReference type="Pfam" id="PF00133"/>
    </source>
</evidence>
<evidence type="ECO:0000313" key="14">
    <source>
        <dbReference type="Proteomes" id="UP001265746"/>
    </source>
</evidence>
<dbReference type="Pfam" id="PF19302">
    <property type="entry name" value="DUF5915"/>
    <property type="match status" value="1"/>
</dbReference>
<feature type="domain" description="Aminoacyl-tRNA synthetase class Ia" evidence="11">
    <location>
        <begin position="12"/>
        <end position="532"/>
    </location>
</feature>
<comment type="similarity">
    <text evidence="1">Belongs to the class-I aminoacyl-tRNA synthetase family.</text>
</comment>
<dbReference type="CDD" id="cd00818">
    <property type="entry name" value="IleRS_core"/>
    <property type="match status" value="1"/>
</dbReference>
<evidence type="ECO:0000313" key="13">
    <source>
        <dbReference type="EMBL" id="KAK2601195.1"/>
    </source>
</evidence>
<comment type="caution">
    <text evidence="13">The sequence shown here is derived from an EMBL/GenBank/DDBJ whole genome shotgun (WGS) entry which is preliminary data.</text>
</comment>
<dbReference type="Gene3D" id="3.40.50.620">
    <property type="entry name" value="HUPs"/>
    <property type="match status" value="2"/>
</dbReference>
<dbReference type="PRINTS" id="PR00984">
    <property type="entry name" value="TRNASYNTHILE"/>
</dbReference>
<keyword evidence="4" id="KW-0547">Nucleotide-binding</keyword>
<dbReference type="EMBL" id="JAUJFL010000006">
    <property type="protein sequence ID" value="KAK2601195.1"/>
    <property type="molecule type" value="Genomic_DNA"/>
</dbReference>
<dbReference type="CDD" id="cd07961">
    <property type="entry name" value="Anticodon_Ia_Ile_ABEc"/>
    <property type="match status" value="1"/>
</dbReference>
<dbReference type="AlphaFoldDB" id="A0AAD9W191"/>
<dbReference type="NCBIfam" id="TIGR00392">
    <property type="entry name" value="ileS"/>
    <property type="match status" value="1"/>
</dbReference>
<accession>A0AAD9W191</accession>
<gene>
    <name evidence="13" type="ORF">N8I77_010662</name>
</gene>
<reference evidence="13" key="1">
    <citation type="submission" date="2023-06" db="EMBL/GenBank/DDBJ databases">
        <authorList>
            <person name="Noh H."/>
        </authorList>
    </citation>
    <scope>NUCLEOTIDE SEQUENCE</scope>
    <source>
        <strain evidence="13">DUCC20226</strain>
    </source>
</reference>
<dbReference type="FunFam" id="1.10.730.10:FF:000004">
    <property type="entry name" value="Isoleucyl-tRNA synthetase, cytoplasmic"/>
    <property type="match status" value="1"/>
</dbReference>
<feature type="domain" description="Aminoacyl-tRNA synthetase class Ia" evidence="11">
    <location>
        <begin position="543"/>
        <end position="654"/>
    </location>
</feature>
<keyword evidence="7" id="KW-0030">Aminoacyl-tRNA synthetase</keyword>
<dbReference type="InterPro" id="IPR009080">
    <property type="entry name" value="tRNAsynth_Ia_anticodon-bd"/>
</dbReference>
<dbReference type="Gene3D" id="1.10.730.10">
    <property type="entry name" value="Isoleucyl-tRNA Synthetase, Domain 1"/>
    <property type="match status" value="1"/>
</dbReference>
<evidence type="ECO:0000256" key="7">
    <source>
        <dbReference type="ARBA" id="ARBA00023146"/>
    </source>
</evidence>
<dbReference type="InterPro" id="IPR002301">
    <property type="entry name" value="Ile-tRNA-ligase"/>
</dbReference>
<evidence type="ECO:0000256" key="5">
    <source>
        <dbReference type="ARBA" id="ARBA00022840"/>
    </source>
</evidence>
<dbReference type="SUPFAM" id="SSF50677">
    <property type="entry name" value="ValRS/IleRS/LeuRS editing domain"/>
    <property type="match status" value="1"/>
</dbReference>
<dbReference type="InterPro" id="IPR014729">
    <property type="entry name" value="Rossmann-like_a/b/a_fold"/>
</dbReference>
<evidence type="ECO:0000256" key="9">
    <source>
        <dbReference type="ARBA" id="ARBA00048359"/>
    </source>
</evidence>
<evidence type="ECO:0000256" key="4">
    <source>
        <dbReference type="ARBA" id="ARBA00022741"/>
    </source>
</evidence>
<dbReference type="SUPFAM" id="SSF47323">
    <property type="entry name" value="Anticodon-binding domain of a subclass of class I aminoacyl-tRNA synthetases"/>
    <property type="match status" value="1"/>
</dbReference>
<dbReference type="InterPro" id="IPR009008">
    <property type="entry name" value="Val/Leu/Ile-tRNA-synth_edit"/>
</dbReference>
<organism evidence="13 14">
    <name type="scientific">Phomopsis amygdali</name>
    <name type="common">Fusicoccum amygdali</name>
    <dbReference type="NCBI Taxonomy" id="1214568"/>
    <lineage>
        <taxon>Eukaryota</taxon>
        <taxon>Fungi</taxon>
        <taxon>Dikarya</taxon>
        <taxon>Ascomycota</taxon>
        <taxon>Pezizomycotina</taxon>
        <taxon>Sordariomycetes</taxon>
        <taxon>Sordariomycetidae</taxon>
        <taxon>Diaporthales</taxon>
        <taxon>Diaporthaceae</taxon>
        <taxon>Diaporthe</taxon>
    </lineage>
</organism>
<dbReference type="GO" id="GO:0006428">
    <property type="term" value="P:isoleucyl-tRNA aminoacylation"/>
    <property type="evidence" value="ECO:0007669"/>
    <property type="project" value="InterPro"/>
</dbReference>
<keyword evidence="3" id="KW-0436">Ligase</keyword>
<dbReference type="Proteomes" id="UP001265746">
    <property type="component" value="Unassembled WGS sequence"/>
</dbReference>
<dbReference type="EC" id="6.1.1.5" evidence="2"/>
<evidence type="ECO:0000259" key="12">
    <source>
        <dbReference type="Pfam" id="PF08264"/>
    </source>
</evidence>
<protein>
    <recommendedName>
        <fullName evidence="10">Isoleucine--tRNA ligase, cytoplasmic</fullName>
        <ecNumber evidence="2">6.1.1.5</ecNumber>
    </recommendedName>
    <alternativeName>
        <fullName evidence="8">Isoleucyl-tRNA synthetase</fullName>
    </alternativeName>
</protein>
<evidence type="ECO:0000256" key="8">
    <source>
        <dbReference type="ARBA" id="ARBA00032665"/>
    </source>
</evidence>
<dbReference type="GO" id="GO:0000049">
    <property type="term" value="F:tRNA binding"/>
    <property type="evidence" value="ECO:0007669"/>
    <property type="project" value="InterPro"/>
</dbReference>